<keyword evidence="15" id="KW-0732">Signal</keyword>
<proteinExistence type="predicted"/>
<evidence type="ECO:0000256" key="13">
    <source>
        <dbReference type="ARBA" id="ARBA00023136"/>
    </source>
</evidence>
<keyword evidence="9" id="KW-0598">Phosphotransferase system</keyword>
<evidence type="ECO:0000256" key="4">
    <source>
        <dbReference type="ARBA" id="ARBA00022448"/>
    </source>
</evidence>
<evidence type="ECO:0000256" key="10">
    <source>
        <dbReference type="ARBA" id="ARBA00022692"/>
    </source>
</evidence>
<feature type="domain" description="PTS EIIB type-2" evidence="16">
    <location>
        <begin position="4"/>
        <end position="99"/>
    </location>
</feature>
<evidence type="ECO:0000256" key="9">
    <source>
        <dbReference type="ARBA" id="ARBA00022683"/>
    </source>
</evidence>
<dbReference type="InterPro" id="IPR036095">
    <property type="entry name" value="PTS_EIIB-like_sf"/>
</dbReference>
<feature type="transmembrane region" description="Helical" evidence="14">
    <location>
        <begin position="359"/>
        <end position="377"/>
    </location>
</feature>
<dbReference type="CDD" id="cd05569">
    <property type="entry name" value="PTS_IIB_fructose"/>
    <property type="match status" value="2"/>
</dbReference>
<keyword evidence="12 14" id="KW-1133">Transmembrane helix</keyword>
<evidence type="ECO:0000256" key="3">
    <source>
        <dbReference type="ARBA" id="ARBA00012799"/>
    </source>
</evidence>
<evidence type="ECO:0000256" key="14">
    <source>
        <dbReference type="SAM" id="Phobius"/>
    </source>
</evidence>
<sequence length="581" mass="60843">MKSIVIITACPSGIANSILAAGLLEQAAAKLGWHAKIECQTNLIQPQILTEDDIVQAEVVIIASDVAIDTSRFVGKQIYQAEISSVIHDATAFLQMAVANTAILLEATATPTSTNIVAVTSCPTGIANTFMTAEALEEECRRRGDHIRIETRGSIGTKQTLLPQEIEQADLVIIAADIDVPLTRFHGKKVYFTTTKLVLSHPSNEVSNALKQAEIYMPVNDEGCSTTSSQINESIKKHLMTGVSYMLPVVVAGGLLVALSFMFGIEAFKQEGSLAAALMKIGGDAALGLMIPVLAGFIAYSIADRPGFAPGMVGGMLAHTIGAGFLGGIAAGFLAGYSAKFVAEKVSLPNVLETLKPVLIIPFIATLITGLSMIYIIGHPIANIMNELTHFLNNLSFSNAIFLGLILGAMMGFDLGGPVNKAAYTFGVGLLASQTYAPMAAIMAAGMVPAIGMGIATQLAKSYFDKSEQEAGKASFLLGLCFISEGAIPFAAKDPFRVIPACMTGGAIAGALSMLFGAELMAPHGGLFVLLIPHAISPVLLYLLAISAGSLVTGAFYALLKVKSNVEEAEGEPLDTACTQK</sequence>
<feature type="domain" description="PTS EIIC type-2" evidence="17">
    <location>
        <begin position="235"/>
        <end position="570"/>
    </location>
</feature>
<dbReference type="Pfam" id="PF02378">
    <property type="entry name" value="PTS_EIIC"/>
    <property type="match status" value="1"/>
</dbReference>
<evidence type="ECO:0000256" key="1">
    <source>
        <dbReference type="ARBA" id="ARBA00001401"/>
    </source>
</evidence>
<dbReference type="InterPro" id="IPR003501">
    <property type="entry name" value="PTS_EIIB_2/3"/>
</dbReference>
<keyword evidence="7" id="KW-0762">Sugar transport</keyword>
<evidence type="ECO:0000256" key="8">
    <source>
        <dbReference type="ARBA" id="ARBA00022679"/>
    </source>
</evidence>
<evidence type="ECO:0000256" key="12">
    <source>
        <dbReference type="ARBA" id="ARBA00022989"/>
    </source>
</evidence>
<feature type="domain" description="PTS EIIB type-2" evidence="16">
    <location>
        <begin position="116"/>
        <end position="211"/>
    </location>
</feature>
<feature type="transmembrane region" description="Helical" evidence="14">
    <location>
        <begin position="397"/>
        <end position="416"/>
    </location>
</feature>
<protein>
    <recommendedName>
        <fullName evidence="3">protein-N(pi)-phosphohistidine--D-fructose phosphotransferase</fullName>
        <ecNumber evidence="3">2.7.1.202</ecNumber>
    </recommendedName>
</protein>
<keyword evidence="5" id="KW-1003">Cell membrane</keyword>
<dbReference type="InterPro" id="IPR003352">
    <property type="entry name" value="PTS_EIIC"/>
</dbReference>
<dbReference type="AlphaFoldDB" id="U3AT05"/>
<dbReference type="EMBL" id="BATL01000055">
    <property type="protein sequence ID" value="GAD76895.1"/>
    <property type="molecule type" value="Genomic_DNA"/>
</dbReference>
<evidence type="ECO:0000256" key="15">
    <source>
        <dbReference type="SAM" id="SignalP"/>
    </source>
</evidence>
<feature type="signal peptide" evidence="15">
    <location>
        <begin position="1"/>
        <end position="20"/>
    </location>
</feature>
<comment type="catalytic activity">
    <reaction evidence="1">
        <text>D-fructose(out) + N(pros)-phospho-L-histidyl-[protein] = D-fructose 1-phosphate(in) + L-histidyl-[protein]</text>
        <dbReference type="Rhea" id="RHEA:49252"/>
        <dbReference type="Rhea" id="RHEA-COMP:9745"/>
        <dbReference type="Rhea" id="RHEA-COMP:9746"/>
        <dbReference type="ChEBI" id="CHEBI:29979"/>
        <dbReference type="ChEBI" id="CHEBI:37721"/>
        <dbReference type="ChEBI" id="CHEBI:58674"/>
        <dbReference type="ChEBI" id="CHEBI:64837"/>
        <dbReference type="EC" id="2.7.1.202"/>
    </reaction>
</comment>
<dbReference type="Pfam" id="PF02302">
    <property type="entry name" value="PTS_IIB"/>
    <property type="match status" value="2"/>
</dbReference>
<comment type="subcellular location">
    <subcellularLocation>
        <location evidence="2">Cell inner membrane</location>
        <topology evidence="2">Multi-pass membrane protein</topology>
    </subcellularLocation>
</comment>
<dbReference type="GO" id="GO:0090563">
    <property type="term" value="F:protein-phosphocysteine-sugar phosphotransferase activity"/>
    <property type="evidence" value="ECO:0007669"/>
    <property type="project" value="TreeGrafter"/>
</dbReference>
<dbReference type="PROSITE" id="PS51104">
    <property type="entry name" value="PTS_EIIC_TYPE_2"/>
    <property type="match status" value="1"/>
</dbReference>
<organism evidence="18 19">
    <name type="scientific">Vibrio azureus NBRC 104587</name>
    <dbReference type="NCBI Taxonomy" id="1219077"/>
    <lineage>
        <taxon>Bacteria</taxon>
        <taxon>Pseudomonadati</taxon>
        <taxon>Pseudomonadota</taxon>
        <taxon>Gammaproteobacteria</taxon>
        <taxon>Vibrionales</taxon>
        <taxon>Vibrionaceae</taxon>
        <taxon>Vibrio</taxon>
    </lineage>
</organism>
<dbReference type="PROSITE" id="PS51099">
    <property type="entry name" value="PTS_EIIB_TYPE_2"/>
    <property type="match status" value="2"/>
</dbReference>
<dbReference type="InterPro" id="IPR006327">
    <property type="entry name" value="PTS_IIC_fruc"/>
</dbReference>
<keyword evidence="8 18" id="KW-0808">Transferase</keyword>
<dbReference type="InterPro" id="IPR050864">
    <property type="entry name" value="Bacterial_PTS_Sugar_Transport"/>
</dbReference>
<feature type="transmembrane region" description="Helical" evidence="14">
    <location>
        <begin position="245"/>
        <end position="265"/>
    </location>
</feature>
<keyword evidence="11" id="KW-0418">Kinase</keyword>
<dbReference type="RefSeq" id="WP_021710641.1">
    <property type="nucleotide sequence ID" value="NZ_BAOB01000226.1"/>
</dbReference>
<feature type="transmembrane region" description="Helical" evidence="14">
    <location>
        <begin position="285"/>
        <end position="303"/>
    </location>
</feature>
<dbReference type="InterPro" id="IPR013011">
    <property type="entry name" value="PTS_EIIB_2"/>
</dbReference>
<dbReference type="GO" id="GO:0005351">
    <property type="term" value="F:carbohydrate:proton symporter activity"/>
    <property type="evidence" value="ECO:0007669"/>
    <property type="project" value="InterPro"/>
</dbReference>
<evidence type="ECO:0000256" key="2">
    <source>
        <dbReference type="ARBA" id="ARBA00004429"/>
    </source>
</evidence>
<dbReference type="GO" id="GO:0016301">
    <property type="term" value="F:kinase activity"/>
    <property type="evidence" value="ECO:0007669"/>
    <property type="project" value="UniProtKB-KW"/>
</dbReference>
<keyword evidence="4" id="KW-0813">Transport</keyword>
<dbReference type="InterPro" id="IPR003353">
    <property type="entry name" value="PTS_IIB_fruc"/>
</dbReference>
<dbReference type="GO" id="GO:0005886">
    <property type="term" value="C:plasma membrane"/>
    <property type="evidence" value="ECO:0007669"/>
    <property type="project" value="UniProtKB-SubCell"/>
</dbReference>
<dbReference type="eggNOG" id="COG1445">
    <property type="taxonomic scope" value="Bacteria"/>
</dbReference>
<dbReference type="Proteomes" id="UP000016567">
    <property type="component" value="Unassembled WGS sequence"/>
</dbReference>
<evidence type="ECO:0000256" key="7">
    <source>
        <dbReference type="ARBA" id="ARBA00022597"/>
    </source>
</evidence>
<keyword evidence="19" id="KW-1185">Reference proteome</keyword>
<keyword evidence="13 14" id="KW-0472">Membrane</keyword>
<evidence type="ECO:0000313" key="18">
    <source>
        <dbReference type="EMBL" id="GAD76895.1"/>
    </source>
</evidence>
<feature type="transmembrane region" description="Helical" evidence="14">
    <location>
        <begin position="498"/>
        <end position="518"/>
    </location>
</feature>
<dbReference type="SUPFAM" id="SSF52794">
    <property type="entry name" value="PTS system IIB component-like"/>
    <property type="match status" value="2"/>
</dbReference>
<dbReference type="PANTHER" id="PTHR30505">
    <property type="entry name" value="FRUCTOSE-LIKE PERMEASE"/>
    <property type="match status" value="1"/>
</dbReference>
<dbReference type="OrthoDB" id="9782569at2"/>
<feature type="chain" id="PRO_5004638089" description="protein-N(pi)-phosphohistidine--D-fructose phosphotransferase" evidence="15">
    <location>
        <begin position="21"/>
        <end position="581"/>
    </location>
</feature>
<gene>
    <name evidence="18" type="primary">fruA</name>
    <name evidence="18" type="ORF">VAZ01S_055_00210</name>
</gene>
<feature type="transmembrane region" description="Helical" evidence="14">
    <location>
        <begin position="436"/>
        <end position="459"/>
    </location>
</feature>
<keyword evidence="10 14" id="KW-0812">Transmembrane</keyword>
<name>U3AT05_9VIBR</name>
<evidence type="ECO:0000256" key="5">
    <source>
        <dbReference type="ARBA" id="ARBA00022475"/>
    </source>
</evidence>
<dbReference type="EC" id="2.7.1.202" evidence="3"/>
<dbReference type="NCBIfam" id="TIGR01427">
    <property type="entry name" value="PTS_IIC_fructo"/>
    <property type="match status" value="1"/>
</dbReference>
<dbReference type="PANTHER" id="PTHR30505:SF0">
    <property type="entry name" value="FRUCTOSE-LIKE PTS SYSTEM EIIBC COMPONENT-RELATED"/>
    <property type="match status" value="1"/>
</dbReference>
<keyword evidence="6" id="KW-0597">Phosphoprotein</keyword>
<feature type="transmembrane region" description="Helical" evidence="14">
    <location>
        <begin position="315"/>
        <end position="339"/>
    </location>
</feature>
<dbReference type="STRING" id="1219077.VAZ01S_055_00210"/>
<evidence type="ECO:0000313" key="19">
    <source>
        <dbReference type="Proteomes" id="UP000016567"/>
    </source>
</evidence>
<evidence type="ECO:0000256" key="6">
    <source>
        <dbReference type="ARBA" id="ARBA00022553"/>
    </source>
</evidence>
<dbReference type="eggNOG" id="COG1299">
    <property type="taxonomic scope" value="Bacteria"/>
</dbReference>
<comment type="caution">
    <text evidence="18">The sequence shown here is derived from an EMBL/GenBank/DDBJ whole genome shotgun (WGS) entry which is preliminary data.</text>
</comment>
<reference evidence="18 19" key="1">
    <citation type="submission" date="2013-09" db="EMBL/GenBank/DDBJ databases">
        <title>Whole genome shotgun sequence of Vibrio azureus NBRC 104587.</title>
        <authorList>
            <person name="Isaki S."/>
            <person name="Hosoyama A."/>
            <person name="Numata M."/>
            <person name="Hashimoto M."/>
            <person name="Hosoyama Y."/>
            <person name="Tsuchikane K."/>
            <person name="Noguchi M."/>
            <person name="Hirakata S."/>
            <person name="Ichikawa N."/>
            <person name="Ohji S."/>
            <person name="Yamazoe A."/>
            <person name="Fujita N."/>
        </authorList>
    </citation>
    <scope>NUCLEOTIDE SEQUENCE [LARGE SCALE GENOMIC DNA]</scope>
    <source>
        <strain evidence="18 19">NBRC 104587</strain>
    </source>
</reference>
<evidence type="ECO:0000256" key="11">
    <source>
        <dbReference type="ARBA" id="ARBA00022777"/>
    </source>
</evidence>
<dbReference type="InterPro" id="IPR013014">
    <property type="entry name" value="PTS_EIIC_2"/>
</dbReference>
<feature type="transmembrane region" description="Helical" evidence="14">
    <location>
        <begin position="539"/>
        <end position="560"/>
    </location>
</feature>
<evidence type="ECO:0000259" key="16">
    <source>
        <dbReference type="PROSITE" id="PS51099"/>
    </source>
</evidence>
<evidence type="ECO:0000259" key="17">
    <source>
        <dbReference type="PROSITE" id="PS51104"/>
    </source>
</evidence>
<dbReference type="NCBIfam" id="NF007783">
    <property type="entry name" value="PRK10474.1"/>
    <property type="match status" value="2"/>
</dbReference>
<dbReference type="Gene3D" id="3.40.50.2300">
    <property type="match status" value="2"/>
</dbReference>
<dbReference type="NCBIfam" id="TIGR00829">
    <property type="entry name" value="FRU"/>
    <property type="match status" value="1"/>
</dbReference>
<dbReference type="GO" id="GO:0009401">
    <property type="term" value="P:phosphoenolpyruvate-dependent sugar phosphotransferase system"/>
    <property type="evidence" value="ECO:0007669"/>
    <property type="project" value="UniProtKB-KW"/>
</dbReference>
<accession>U3AT05</accession>
<dbReference type="GO" id="GO:0022877">
    <property type="term" value="F:protein-N(PI)-phosphohistidine-fructose phosphotransferase system transporter activity"/>
    <property type="evidence" value="ECO:0007669"/>
    <property type="project" value="InterPro"/>
</dbReference>